<protein>
    <submittedName>
        <fullName evidence="1">Uncharacterized protein</fullName>
    </submittedName>
</protein>
<dbReference type="Proteomes" id="UP000825367">
    <property type="component" value="Chromosome"/>
</dbReference>
<dbReference type="RefSeq" id="WP_164520062.1">
    <property type="nucleotide sequence ID" value="NZ_BAAAVX010000005.1"/>
</dbReference>
<name>A0ABX8VN18_9MYCO</name>
<proteinExistence type="predicted"/>
<organism evidence="1 2">
    <name type="scientific">Mycolicibacterium pallens</name>
    <dbReference type="NCBI Taxonomy" id="370524"/>
    <lineage>
        <taxon>Bacteria</taxon>
        <taxon>Bacillati</taxon>
        <taxon>Actinomycetota</taxon>
        <taxon>Actinomycetes</taxon>
        <taxon>Mycobacteriales</taxon>
        <taxon>Mycobacteriaceae</taxon>
        <taxon>Mycolicibacterium</taxon>
    </lineage>
</organism>
<sequence length="47" mass="5544">MMSRNWLSRRIHQVLEQHGAKSSAGLWRPAWQSNSAAERPISWWRAL</sequence>
<evidence type="ECO:0000313" key="2">
    <source>
        <dbReference type="Proteomes" id="UP000825367"/>
    </source>
</evidence>
<reference evidence="1 2" key="1">
    <citation type="submission" date="2021-07" db="EMBL/GenBank/DDBJ databases">
        <title>Whole genome sequencing of non-tuberculosis mycobacteria type-strains.</title>
        <authorList>
            <person name="Igarashi Y."/>
            <person name="Osugi A."/>
            <person name="Mitarai S."/>
        </authorList>
    </citation>
    <scope>NUCLEOTIDE SEQUENCE [LARGE SCALE GENOMIC DNA]</scope>
    <source>
        <strain evidence="1 2">JCM 16370</strain>
    </source>
</reference>
<gene>
    <name evidence="1" type="ORF">K0O64_12345</name>
</gene>
<keyword evidence="2" id="KW-1185">Reference proteome</keyword>
<evidence type="ECO:0000313" key="1">
    <source>
        <dbReference type="EMBL" id="QYL19198.1"/>
    </source>
</evidence>
<accession>A0ABX8VN18</accession>
<dbReference type="EMBL" id="CP080333">
    <property type="protein sequence ID" value="QYL19198.1"/>
    <property type="molecule type" value="Genomic_DNA"/>
</dbReference>